<organism evidence="1 2">
    <name type="scientific">Anabaenopsis elenkinii CCIBt3563</name>
    <dbReference type="NCBI Taxonomy" id="2779889"/>
    <lineage>
        <taxon>Bacteria</taxon>
        <taxon>Bacillati</taxon>
        <taxon>Cyanobacteriota</taxon>
        <taxon>Cyanophyceae</taxon>
        <taxon>Nostocales</taxon>
        <taxon>Nodulariaceae</taxon>
        <taxon>Anabaenopsis</taxon>
    </lineage>
</organism>
<proteinExistence type="predicted"/>
<dbReference type="Proteomes" id="UP000593846">
    <property type="component" value="Chromosome"/>
</dbReference>
<dbReference type="EMBL" id="CP063311">
    <property type="protein sequence ID" value="QOV22216.1"/>
    <property type="molecule type" value="Genomic_DNA"/>
</dbReference>
<dbReference type="RefSeq" id="WP_200987850.1">
    <property type="nucleotide sequence ID" value="NZ_CP063311.1"/>
</dbReference>
<accession>A0A7S6U3A6</accession>
<keyword evidence="2" id="KW-1185">Reference proteome</keyword>
<name>A0A7S6U3A6_9CYAN</name>
<protein>
    <submittedName>
        <fullName evidence="1">Uncharacterized protein</fullName>
    </submittedName>
</protein>
<reference evidence="2" key="1">
    <citation type="submission" date="2020-10" db="EMBL/GenBank/DDBJ databases">
        <title>Genome-based taxonomic classification of the species Anabaenopsis elenkinii.</title>
        <authorList>
            <person name="Delbaje E."/>
            <person name="Andreote A.P.D."/>
            <person name="Pellegrinetti T.A."/>
            <person name="Cruz R.B."/>
            <person name="Branco L.H.Z."/>
            <person name="Fiore M.F."/>
        </authorList>
    </citation>
    <scope>NUCLEOTIDE SEQUENCE [LARGE SCALE GENOMIC DNA]</scope>
    <source>
        <strain evidence="2">CCIBt3563</strain>
    </source>
</reference>
<dbReference type="KEGG" id="aee:IM676_16240"/>
<evidence type="ECO:0000313" key="1">
    <source>
        <dbReference type="EMBL" id="QOV22216.1"/>
    </source>
</evidence>
<gene>
    <name evidence="1" type="ORF">IM676_16240</name>
</gene>
<sequence>MKNWIFYSLLLGLTAYVPNISINNNNIRLIPRITIPDSEEFQAFGTEPFWSVKVSHTGIVYYSFDRGEKQTFPYVIPLSADGRLPDTVRVYKLQNNSNTMLIIRKVDACSDGMSDNLYPYSALFIQRDMVLEGCAEKSS</sequence>
<evidence type="ECO:0000313" key="2">
    <source>
        <dbReference type="Proteomes" id="UP000593846"/>
    </source>
</evidence>
<dbReference type="AlphaFoldDB" id="A0A7S6U3A6"/>